<feature type="binding site" evidence="9">
    <location>
        <begin position="220"/>
        <end position="222"/>
    </location>
    <ligand>
        <name>substrate</name>
    </ligand>
</feature>
<dbReference type="InterPro" id="IPR001940">
    <property type="entry name" value="Peptidase_S1C"/>
</dbReference>
<keyword evidence="4" id="KW-0677">Repeat</keyword>
<dbReference type="GO" id="GO:0006508">
    <property type="term" value="P:proteolysis"/>
    <property type="evidence" value="ECO:0007669"/>
    <property type="project" value="UniProtKB-KW"/>
</dbReference>
<dbReference type="STRING" id="1244531.CIG2463D_1199"/>
<dbReference type="eggNOG" id="COG0265">
    <property type="taxonomic scope" value="Bacteria"/>
</dbReference>
<keyword evidence="12" id="KW-0346">Stress response</keyword>
<evidence type="ECO:0000256" key="10">
    <source>
        <dbReference type="SAM" id="SignalP"/>
    </source>
</evidence>
<evidence type="ECO:0000256" key="4">
    <source>
        <dbReference type="ARBA" id="ARBA00022737"/>
    </source>
</evidence>
<feature type="active site" description="Charge relay system" evidence="8">
    <location>
        <position position="222"/>
    </location>
</feature>
<feature type="binding site" evidence="9">
    <location>
        <position position="117"/>
    </location>
    <ligand>
        <name>substrate</name>
    </ligand>
</feature>
<dbReference type="Gene3D" id="2.30.42.10">
    <property type="match status" value="1"/>
</dbReference>
<feature type="active site" description="Charge relay system" evidence="8">
    <location>
        <position position="148"/>
    </location>
</feature>
<dbReference type="GO" id="GO:0042597">
    <property type="term" value="C:periplasmic space"/>
    <property type="evidence" value="ECO:0007669"/>
    <property type="project" value="UniProtKB-SubCell"/>
</dbReference>
<evidence type="ECO:0000256" key="2">
    <source>
        <dbReference type="ARBA" id="ARBA00022670"/>
    </source>
</evidence>
<dbReference type="InterPro" id="IPR011782">
    <property type="entry name" value="Pept_S1C_Do"/>
</dbReference>
<evidence type="ECO:0000256" key="5">
    <source>
        <dbReference type="ARBA" id="ARBA00022764"/>
    </source>
</evidence>
<evidence type="ECO:0000256" key="1">
    <source>
        <dbReference type="ARBA" id="ARBA00004418"/>
    </source>
</evidence>
<dbReference type="Gene3D" id="2.40.10.120">
    <property type="match status" value="1"/>
</dbReference>
<evidence type="ECO:0000259" key="11">
    <source>
        <dbReference type="PROSITE" id="PS50106"/>
    </source>
</evidence>
<dbReference type="Pfam" id="PF13365">
    <property type="entry name" value="Trypsin_2"/>
    <property type="match status" value="1"/>
</dbReference>
<dbReference type="PRINTS" id="PR00834">
    <property type="entry name" value="PROTEASES2C"/>
</dbReference>
<feature type="domain" description="PDZ" evidence="11">
    <location>
        <begin position="370"/>
        <end position="448"/>
    </location>
</feature>
<dbReference type="PANTHER" id="PTHR43343">
    <property type="entry name" value="PEPTIDASE S12"/>
    <property type="match status" value="1"/>
</dbReference>
<feature type="chain" id="PRO_5038675486" evidence="10">
    <location>
        <begin position="24"/>
        <end position="471"/>
    </location>
</feature>
<feature type="domain" description="PDZ" evidence="11">
    <location>
        <begin position="266"/>
        <end position="332"/>
    </location>
</feature>
<dbReference type="InterPro" id="IPR041489">
    <property type="entry name" value="PDZ_6"/>
</dbReference>
<dbReference type="SUPFAM" id="SSF50156">
    <property type="entry name" value="PDZ domain-like"/>
    <property type="match status" value="2"/>
</dbReference>
<dbReference type="AlphaFoldDB" id="A0A076FBZ5"/>
<evidence type="ECO:0000256" key="9">
    <source>
        <dbReference type="PIRSR" id="PIRSR611782-2"/>
    </source>
</evidence>
<evidence type="ECO:0000313" key="13">
    <source>
        <dbReference type="Proteomes" id="UP000028486"/>
    </source>
</evidence>
<reference evidence="13" key="1">
    <citation type="journal article" date="2014" name="Genome Announc.">
        <title>Complete Genome Sequence of Campylobacter iguaniorum Strain 1485ET, Isolated from a Bearded Dragon (Pogona vitticeps).</title>
        <authorList>
            <person name="Gilbert M.J."/>
            <person name="Miller W.G."/>
            <person name="Yee E."/>
            <person name="Kik M."/>
            <person name="Wagenaar J.A."/>
            <person name="Duim B."/>
        </authorList>
    </citation>
    <scope>NUCLEOTIDE SEQUENCE [LARGE SCALE GENOMIC DNA]</scope>
    <source>
        <strain evidence="13">1485E</strain>
    </source>
</reference>
<dbReference type="InterPro" id="IPR009003">
    <property type="entry name" value="Peptidase_S1_PA"/>
</dbReference>
<evidence type="ECO:0000256" key="6">
    <source>
        <dbReference type="ARBA" id="ARBA00022801"/>
    </source>
</evidence>
<keyword evidence="3 10" id="KW-0732">Signal</keyword>
<dbReference type="NCBIfam" id="TIGR02037">
    <property type="entry name" value="degP_htrA_DO"/>
    <property type="match status" value="1"/>
</dbReference>
<dbReference type="Gene3D" id="2.30.42.60">
    <property type="match status" value="1"/>
</dbReference>
<feature type="binding site" evidence="9">
    <location>
        <position position="148"/>
    </location>
    <ligand>
        <name>substrate</name>
    </ligand>
</feature>
<dbReference type="Pfam" id="PF13180">
    <property type="entry name" value="PDZ_2"/>
    <property type="match status" value="1"/>
</dbReference>
<evidence type="ECO:0000256" key="8">
    <source>
        <dbReference type="PIRSR" id="PIRSR611782-1"/>
    </source>
</evidence>
<keyword evidence="5" id="KW-0574">Periplasm</keyword>
<comment type="subcellular location">
    <subcellularLocation>
        <location evidence="1">Periplasm</location>
    </subcellularLocation>
</comment>
<dbReference type="GO" id="GO:0004252">
    <property type="term" value="F:serine-type endopeptidase activity"/>
    <property type="evidence" value="ECO:0007669"/>
    <property type="project" value="InterPro"/>
</dbReference>
<dbReference type="InterPro" id="IPR036034">
    <property type="entry name" value="PDZ_sf"/>
</dbReference>
<name>A0A076FBZ5_9BACT</name>
<dbReference type="OrthoDB" id="9758917at2"/>
<proteinExistence type="predicted"/>
<dbReference type="RefSeq" id="WP_038454527.1">
    <property type="nucleotide sequence ID" value="NZ_CP009043.1"/>
</dbReference>
<feature type="active site" description="Charge relay system" evidence="8">
    <location>
        <position position="117"/>
    </location>
</feature>
<dbReference type="EC" id="3.4.21.-" evidence="12"/>
<dbReference type="HOGENOM" id="CLU_020120_1_1_7"/>
<protein>
    <submittedName>
        <fullName evidence="12">Periplasmic heat shock serine protease HtrA, Do family</fullName>
        <ecNumber evidence="12">3.4.21.-</ecNumber>
    </submittedName>
</protein>
<evidence type="ECO:0000313" key="12">
    <source>
        <dbReference type="EMBL" id="AII14942.1"/>
    </source>
</evidence>
<dbReference type="InterPro" id="IPR001478">
    <property type="entry name" value="PDZ"/>
</dbReference>
<evidence type="ECO:0000256" key="7">
    <source>
        <dbReference type="ARBA" id="ARBA00022825"/>
    </source>
</evidence>
<dbReference type="Pfam" id="PF17820">
    <property type="entry name" value="PDZ_6"/>
    <property type="match status" value="1"/>
</dbReference>
<dbReference type="InterPro" id="IPR051201">
    <property type="entry name" value="Chloro_Bact_Ser_Proteases"/>
</dbReference>
<accession>A0A076FBZ5</accession>
<dbReference type="SUPFAM" id="SSF50494">
    <property type="entry name" value="Trypsin-like serine proteases"/>
    <property type="match status" value="1"/>
</dbReference>
<gene>
    <name evidence="12" type="primary">htrA</name>
    <name evidence="12" type="ORF">CIG1485E_1107</name>
</gene>
<dbReference type="Proteomes" id="UP000028486">
    <property type="component" value="Chromosome"/>
</dbReference>
<dbReference type="EMBL" id="CP009043">
    <property type="protein sequence ID" value="AII14942.1"/>
    <property type="molecule type" value="Genomic_DNA"/>
</dbReference>
<dbReference type="PROSITE" id="PS50106">
    <property type="entry name" value="PDZ"/>
    <property type="match status" value="2"/>
</dbReference>
<keyword evidence="7" id="KW-0720">Serine protease</keyword>
<keyword evidence="13" id="KW-1185">Reference proteome</keyword>
<dbReference type="SMART" id="SM00228">
    <property type="entry name" value="PDZ"/>
    <property type="match status" value="2"/>
</dbReference>
<dbReference type="PANTHER" id="PTHR43343:SF3">
    <property type="entry name" value="PROTEASE DO-LIKE 8, CHLOROPLASTIC"/>
    <property type="match status" value="1"/>
</dbReference>
<keyword evidence="6 12" id="KW-0378">Hydrolase</keyword>
<organism evidence="12 13">
    <name type="scientific">Campylobacter iguaniorum</name>
    <dbReference type="NCBI Taxonomy" id="1244531"/>
    <lineage>
        <taxon>Bacteria</taxon>
        <taxon>Pseudomonadati</taxon>
        <taxon>Campylobacterota</taxon>
        <taxon>Epsilonproteobacteria</taxon>
        <taxon>Campylobacterales</taxon>
        <taxon>Campylobacteraceae</taxon>
        <taxon>Campylobacter</taxon>
    </lineage>
</organism>
<evidence type="ECO:0000256" key="3">
    <source>
        <dbReference type="ARBA" id="ARBA00022729"/>
    </source>
</evidence>
<dbReference type="KEGG" id="caj:CIG1485E_1107"/>
<sequence length="471" mass="50812">MKKLTIISIITATSLLGANISFNDANTNYNRINPANDANTVLSFNSSIAKAKKSVVNISTSKTLKVQQGVNSLMDDPFFQEFFGFHFKLPKERNQKSTSLGSGVIISKDGYIVTNYHVVEDAEEIIVTLLDNSKEYKAKIIGSDPKTDLAIIKVDAKNFEAISFGDSSKALEGDIVFAIGNPFGVGGSISQGIISGLNKDNIGLNQYEDFIQTDASINPGNSGGALVDSRGALLGINSAILSRSGGNNGIGFAIPSNMVKTIAQKLIADGKISRGYIGVMISNLTDDQKEIYKSKKGALISNVEKDKPADKAGLKRGDLIIKIDDQNVENATDLKNIIGSLAPNKEIKVTYERAGQNSTTELKLIDMDNTSAVKKNDYSSDGLTLKNLSDDVRAKNQIPKDIKGIIIAEVAPNSNAANAGFEVGDVIIQVNETTINSIDDYVKELKNSRKQDRKLMIWINRLGVLMGLVLK</sequence>
<keyword evidence="2 12" id="KW-0645">Protease</keyword>
<feature type="signal peptide" evidence="10">
    <location>
        <begin position="1"/>
        <end position="23"/>
    </location>
</feature>